<name>H6L6M1_SAPGL</name>
<reference evidence="1 2" key="1">
    <citation type="journal article" date="2012" name="Stand. Genomic Sci.">
        <title>Complete genome sequencing and analysis of Saprospira grandis str. Lewin, a predatory marine bacterium.</title>
        <authorList>
            <person name="Saw J.H."/>
            <person name="Yuryev A."/>
            <person name="Kanbe M."/>
            <person name="Hou S."/>
            <person name="Young A.G."/>
            <person name="Aizawa S."/>
            <person name="Alam M."/>
        </authorList>
    </citation>
    <scope>NUCLEOTIDE SEQUENCE [LARGE SCALE GENOMIC DNA]</scope>
    <source>
        <strain evidence="1 2">Lewin</strain>
    </source>
</reference>
<dbReference type="KEGG" id="sgn:SGRA_2539"/>
<dbReference type="InterPro" id="IPR011990">
    <property type="entry name" value="TPR-like_helical_dom_sf"/>
</dbReference>
<keyword evidence="2" id="KW-1185">Reference proteome</keyword>
<protein>
    <submittedName>
        <fullName evidence="1">Uncharacterized protein</fullName>
    </submittedName>
</protein>
<gene>
    <name evidence="1" type="ordered locus">SGRA_2539</name>
</gene>
<evidence type="ECO:0000313" key="2">
    <source>
        <dbReference type="Proteomes" id="UP000007519"/>
    </source>
</evidence>
<dbReference type="AlphaFoldDB" id="H6L6M1"/>
<sequence length="646" mass="77217">MRYLFLSLFFLLFLPLMAQKIDQFPREDPKRLLLTAEASPLQSVRMGQSPVYCSEIVWEALIHAAASMLELERIELSDKKLLSSAALSIRLLSDFESSVCYHRPKTYAKYLKQWLSKEEQDDLDAELLRMLQWDKKTLLWHWEAYLQRFPSIQNFNHYGDSLLIWAKEVPELDALDYEASIRAHWGLALYDADYLEEAVHHFERCFEIRMQRKDPLYYVEWRLADVYDSLEEDFQLAQFYKRILEVGRSDLDRLQPVQLWRAMETLIQLEEPEPALAFYEEIYLPNADLPQLWEDASRSPYRWAMMESHSWAQAKPYAVRWYKNLKKYCPKPRWREASSYLLRTCRLYQGEADARDFMQTCFEELVFTHLESWGQDEFYFKWEHYLPYAYQLKYAPSQADSLLVLDRWTEQALRTKDTATIQNMGLSLSGKYRNMGQWEKADQYFEDYYCRYLPPYLQNPADELLYDSYIPWYHQAPYYYALAQDQDYDRWASRWVQLADQYGFQKLRNWCRLSRAGLACRAGNFAQGLAYYEQNVNELAALGDTAAVIQQCYYWLGQSRASQDVLAIWKAASQSYALEWQYYKEDHSEHLEAAISTIVQQPYQRKIKRKLLRNMNKWRKQQKKAGEFGAAAQAKRLRQFIKKNWR</sequence>
<organism evidence="1 2">
    <name type="scientific">Saprospira grandis (strain Lewin)</name>
    <dbReference type="NCBI Taxonomy" id="984262"/>
    <lineage>
        <taxon>Bacteria</taxon>
        <taxon>Pseudomonadati</taxon>
        <taxon>Bacteroidota</taxon>
        <taxon>Saprospiria</taxon>
        <taxon>Saprospirales</taxon>
        <taxon>Saprospiraceae</taxon>
        <taxon>Saprospira</taxon>
    </lineage>
</organism>
<evidence type="ECO:0000313" key="1">
    <source>
        <dbReference type="EMBL" id="AFC25267.1"/>
    </source>
</evidence>
<dbReference type="Proteomes" id="UP000007519">
    <property type="component" value="Chromosome"/>
</dbReference>
<proteinExistence type="predicted"/>
<dbReference type="RefSeq" id="WP_015692879.1">
    <property type="nucleotide sequence ID" value="NC_016940.1"/>
</dbReference>
<dbReference type="OrthoDB" id="9816701at2"/>
<dbReference type="EMBL" id="CP002831">
    <property type="protein sequence ID" value="AFC25267.1"/>
    <property type="molecule type" value="Genomic_DNA"/>
</dbReference>
<accession>H6L6M1</accession>
<dbReference type="HOGENOM" id="CLU_423826_0_0_10"/>
<dbReference type="SUPFAM" id="SSF48452">
    <property type="entry name" value="TPR-like"/>
    <property type="match status" value="1"/>
</dbReference>